<dbReference type="EMBL" id="JAAALK010000082">
    <property type="protein sequence ID" value="KAG8087508.1"/>
    <property type="molecule type" value="Genomic_DNA"/>
</dbReference>
<keyword evidence="2" id="KW-1185">Reference proteome</keyword>
<reference evidence="1" key="2">
    <citation type="submission" date="2021-02" db="EMBL/GenBank/DDBJ databases">
        <authorList>
            <person name="Kimball J.A."/>
            <person name="Haas M.W."/>
            <person name="Macchietto M."/>
            <person name="Kono T."/>
            <person name="Duquette J."/>
            <person name="Shao M."/>
        </authorList>
    </citation>
    <scope>NUCLEOTIDE SEQUENCE</scope>
    <source>
        <tissue evidence="1">Fresh leaf tissue</tissue>
    </source>
</reference>
<reference evidence="1" key="1">
    <citation type="journal article" date="2021" name="bioRxiv">
        <title>Whole Genome Assembly and Annotation of Northern Wild Rice, Zizania palustris L., Supports a Whole Genome Duplication in the Zizania Genus.</title>
        <authorList>
            <person name="Haas M."/>
            <person name="Kono T."/>
            <person name="Macchietto M."/>
            <person name="Millas R."/>
            <person name="McGilp L."/>
            <person name="Shao M."/>
            <person name="Duquette J."/>
            <person name="Hirsch C.N."/>
            <person name="Kimball J."/>
        </authorList>
    </citation>
    <scope>NUCLEOTIDE SEQUENCE</scope>
    <source>
        <tissue evidence="1">Fresh leaf tissue</tissue>
    </source>
</reference>
<protein>
    <submittedName>
        <fullName evidence="1">Uncharacterized protein</fullName>
    </submittedName>
</protein>
<evidence type="ECO:0000313" key="2">
    <source>
        <dbReference type="Proteomes" id="UP000729402"/>
    </source>
</evidence>
<proteinExistence type="predicted"/>
<organism evidence="1 2">
    <name type="scientific">Zizania palustris</name>
    <name type="common">Northern wild rice</name>
    <dbReference type="NCBI Taxonomy" id="103762"/>
    <lineage>
        <taxon>Eukaryota</taxon>
        <taxon>Viridiplantae</taxon>
        <taxon>Streptophyta</taxon>
        <taxon>Embryophyta</taxon>
        <taxon>Tracheophyta</taxon>
        <taxon>Spermatophyta</taxon>
        <taxon>Magnoliopsida</taxon>
        <taxon>Liliopsida</taxon>
        <taxon>Poales</taxon>
        <taxon>Poaceae</taxon>
        <taxon>BOP clade</taxon>
        <taxon>Oryzoideae</taxon>
        <taxon>Oryzeae</taxon>
        <taxon>Zizaniinae</taxon>
        <taxon>Zizania</taxon>
    </lineage>
</organism>
<dbReference type="AlphaFoldDB" id="A0A8J6BQG6"/>
<accession>A0A8J6BQG6</accession>
<evidence type="ECO:0000313" key="1">
    <source>
        <dbReference type="EMBL" id="KAG8087508.1"/>
    </source>
</evidence>
<comment type="caution">
    <text evidence="1">The sequence shown here is derived from an EMBL/GenBank/DDBJ whole genome shotgun (WGS) entry which is preliminary data.</text>
</comment>
<dbReference type="Proteomes" id="UP000729402">
    <property type="component" value="Unassembled WGS sequence"/>
</dbReference>
<sequence length="87" mass="9791">MAIGLSLTRYHTTTDGLSCHRTPASSCSCARRQPSDAAHAISFITSIQSNEKQDKKLRIIASTLEYPRTAEWTSDEQSIYQEMQLQQ</sequence>
<gene>
    <name evidence="1" type="ORF">GUJ93_ZPchr0010g8522</name>
</gene>
<name>A0A8J6BQG6_ZIZPA</name>